<gene>
    <name evidence="6" type="ORF">FNK824_LOCUS6526</name>
    <name evidence="5" type="ORF">JBS370_LOCUS4024</name>
    <name evidence="4" type="ORF">OTI717_LOCUS2461</name>
    <name evidence="3" type="ORF">SEV965_LOCUS22412</name>
    <name evidence="2" type="ORF">ZHD862_LOCUS2137</name>
</gene>
<comment type="caution">
    <text evidence="5">The sequence shown here is derived from an EMBL/GenBank/DDBJ whole genome shotgun (WGS) entry which is preliminary data.</text>
</comment>
<evidence type="ECO:0000313" key="5">
    <source>
        <dbReference type="EMBL" id="CAF3605707.1"/>
    </source>
</evidence>
<dbReference type="AlphaFoldDB" id="A0A818NJE5"/>
<dbReference type="EMBL" id="CAJNOT010000040">
    <property type="protein sequence ID" value="CAF0795586.1"/>
    <property type="molecule type" value="Genomic_DNA"/>
</dbReference>
<feature type="compositionally biased region" description="Basic and acidic residues" evidence="1">
    <location>
        <begin position="1"/>
        <end position="11"/>
    </location>
</feature>
<evidence type="ECO:0000313" key="2">
    <source>
        <dbReference type="EMBL" id="CAF0795586.1"/>
    </source>
</evidence>
<name>A0A818NJE5_9BILA</name>
<proteinExistence type="predicted"/>
<protein>
    <submittedName>
        <fullName evidence="5">Uncharacterized protein</fullName>
    </submittedName>
</protein>
<dbReference type="Proteomes" id="UP000663836">
    <property type="component" value="Unassembled WGS sequence"/>
</dbReference>
<accession>A0A818NJE5</accession>
<reference evidence="5" key="1">
    <citation type="submission" date="2021-02" db="EMBL/GenBank/DDBJ databases">
        <authorList>
            <person name="Nowell W R."/>
        </authorList>
    </citation>
    <scope>NUCLEOTIDE SEQUENCE</scope>
</reference>
<dbReference type="Proteomes" id="UP000663864">
    <property type="component" value="Unassembled WGS sequence"/>
</dbReference>
<evidence type="ECO:0000313" key="3">
    <source>
        <dbReference type="EMBL" id="CAF1225518.1"/>
    </source>
</evidence>
<organism evidence="5 7">
    <name type="scientific">Rotaria sordida</name>
    <dbReference type="NCBI Taxonomy" id="392033"/>
    <lineage>
        <taxon>Eukaryota</taxon>
        <taxon>Metazoa</taxon>
        <taxon>Spiralia</taxon>
        <taxon>Gnathifera</taxon>
        <taxon>Rotifera</taxon>
        <taxon>Eurotatoria</taxon>
        <taxon>Bdelloidea</taxon>
        <taxon>Philodinida</taxon>
        <taxon>Philodinidae</taxon>
        <taxon>Rotaria</taxon>
    </lineage>
</organism>
<dbReference type="Proteomes" id="UP000663823">
    <property type="component" value="Unassembled WGS sequence"/>
</dbReference>
<evidence type="ECO:0000313" key="4">
    <source>
        <dbReference type="EMBL" id="CAF3514603.1"/>
    </source>
</evidence>
<evidence type="ECO:0000313" key="7">
    <source>
        <dbReference type="Proteomes" id="UP000663836"/>
    </source>
</evidence>
<dbReference type="EMBL" id="CAJOBD010000181">
    <property type="protein sequence ID" value="CAF3605707.1"/>
    <property type="molecule type" value="Genomic_DNA"/>
</dbReference>
<dbReference type="EMBL" id="CAJOBE010000569">
    <property type="protein sequence ID" value="CAF3660535.1"/>
    <property type="molecule type" value="Genomic_DNA"/>
</dbReference>
<feature type="region of interest" description="Disordered" evidence="1">
    <location>
        <begin position="1"/>
        <end position="42"/>
    </location>
</feature>
<dbReference type="EMBL" id="CAJNOU010001585">
    <property type="protein sequence ID" value="CAF1225518.1"/>
    <property type="molecule type" value="Genomic_DNA"/>
</dbReference>
<evidence type="ECO:0000256" key="1">
    <source>
        <dbReference type="SAM" id="MobiDB-lite"/>
    </source>
</evidence>
<sequence>MSKSQSKEFFKKKQRGRTKKPSFTADGGISTGGPTVSNAPIAKLFPLPTSQGSATGLLGNGEDPALVVINPHPPTSLNQTKEKRTKICCLL</sequence>
<dbReference type="Proteomes" id="UP000663889">
    <property type="component" value="Unassembled WGS sequence"/>
</dbReference>
<dbReference type="Proteomes" id="UP000663874">
    <property type="component" value="Unassembled WGS sequence"/>
</dbReference>
<evidence type="ECO:0000313" key="6">
    <source>
        <dbReference type="EMBL" id="CAF3660535.1"/>
    </source>
</evidence>
<dbReference type="EMBL" id="CAJOAX010000120">
    <property type="protein sequence ID" value="CAF3514603.1"/>
    <property type="molecule type" value="Genomic_DNA"/>
</dbReference>